<dbReference type="EMBL" id="CM055105">
    <property type="protein sequence ID" value="KAJ7532245.1"/>
    <property type="molecule type" value="Genomic_DNA"/>
</dbReference>
<evidence type="ECO:0000313" key="2">
    <source>
        <dbReference type="Proteomes" id="UP001162992"/>
    </source>
</evidence>
<comment type="caution">
    <text evidence="1">The sequence shown here is derived from an EMBL/GenBank/DDBJ whole genome shotgun (WGS) entry which is preliminary data.</text>
</comment>
<sequence length="414" mass="45029">MGFLFIFNFNLIIFSYPLGSKHVAISHVAAIEGRGLNLGSHLKGPISLEQLKASKEEGKGRRRRATTKKNDPSDSKRGRVVMAMEAVRLLFCGVNEFPDSINFTRFFLRNHPHVQVDELSLEDVVDNIYKYDICVVRKMKFDESAISRATKMKLIAQFGVGLEGVDIPSATKVGIKVARIPSDDCGNALSCAEHAIYLMLALLRDQKGMDKSIASRQLGQPTGQTIYGKTVLIIGFGNIGKELVARLRAFGVHILAIKRSWKNKLAHVPAEGHDASLVDEAAGNEALYEFASRSDIIVTCCPLTPESAGMINDKFLAAMKKGAKLVNVARGGLLDYASVKAALESGQLGGLGMDVAWYEPFDPADPLLEHPKVVLTPHVAGVTELSYKNMGKIIADCALKISALEEVPGLEIVN</sequence>
<protein>
    <submittedName>
        <fullName evidence="1">Uncharacterized protein</fullName>
    </submittedName>
</protein>
<gene>
    <name evidence="1" type="ORF">O6H91_14G079600</name>
</gene>
<evidence type="ECO:0000313" key="1">
    <source>
        <dbReference type="EMBL" id="KAJ7532245.1"/>
    </source>
</evidence>
<reference evidence="2" key="1">
    <citation type="journal article" date="2024" name="Proc. Natl. Acad. Sci. U.S.A.">
        <title>Extraordinary preservation of gene collinearity over three hundred million years revealed in homosporous lycophytes.</title>
        <authorList>
            <person name="Li C."/>
            <person name="Wickell D."/>
            <person name="Kuo L.Y."/>
            <person name="Chen X."/>
            <person name="Nie B."/>
            <person name="Liao X."/>
            <person name="Peng D."/>
            <person name="Ji J."/>
            <person name="Jenkins J."/>
            <person name="Williams M."/>
            <person name="Shu S."/>
            <person name="Plott C."/>
            <person name="Barry K."/>
            <person name="Rajasekar S."/>
            <person name="Grimwood J."/>
            <person name="Han X."/>
            <person name="Sun S."/>
            <person name="Hou Z."/>
            <person name="He W."/>
            <person name="Dai G."/>
            <person name="Sun C."/>
            <person name="Schmutz J."/>
            <person name="Leebens-Mack J.H."/>
            <person name="Li F.W."/>
            <person name="Wang L."/>
        </authorList>
    </citation>
    <scope>NUCLEOTIDE SEQUENCE [LARGE SCALE GENOMIC DNA]</scope>
    <source>
        <strain evidence="2">cv. PW_Plant_1</strain>
    </source>
</reference>
<organism evidence="1 2">
    <name type="scientific">Diphasiastrum complanatum</name>
    <name type="common">Issler's clubmoss</name>
    <name type="synonym">Lycopodium complanatum</name>
    <dbReference type="NCBI Taxonomy" id="34168"/>
    <lineage>
        <taxon>Eukaryota</taxon>
        <taxon>Viridiplantae</taxon>
        <taxon>Streptophyta</taxon>
        <taxon>Embryophyta</taxon>
        <taxon>Tracheophyta</taxon>
        <taxon>Lycopodiopsida</taxon>
        <taxon>Lycopodiales</taxon>
        <taxon>Lycopodiaceae</taxon>
        <taxon>Lycopodioideae</taxon>
        <taxon>Diphasiastrum</taxon>
    </lineage>
</organism>
<name>A0ACC2BR70_DIPCM</name>
<accession>A0ACC2BR70</accession>
<keyword evidence="2" id="KW-1185">Reference proteome</keyword>
<dbReference type="Proteomes" id="UP001162992">
    <property type="component" value="Chromosome 14"/>
</dbReference>
<proteinExistence type="predicted"/>